<keyword evidence="1" id="KW-1185">Reference proteome</keyword>
<dbReference type="AlphaFoldDB" id="A0A915E463"/>
<proteinExistence type="predicted"/>
<dbReference type="WBParaSite" id="jg25626">
    <property type="protein sequence ID" value="jg25626"/>
    <property type="gene ID" value="jg25626"/>
</dbReference>
<name>A0A915E463_9BILA</name>
<accession>A0A915E463</accession>
<sequence length="84" mass="10101">MFAGQLVPISDDEDEEQHRDCLQLCLASKIVFSCANKQIHQIYKKREKEKKQLRQRIVQELDSINRITSLNIIQKILSMRFWRR</sequence>
<protein>
    <submittedName>
        <fullName evidence="2">Uncharacterized protein</fullName>
    </submittedName>
</protein>
<evidence type="ECO:0000313" key="1">
    <source>
        <dbReference type="Proteomes" id="UP000887574"/>
    </source>
</evidence>
<evidence type="ECO:0000313" key="2">
    <source>
        <dbReference type="WBParaSite" id="jg25626"/>
    </source>
</evidence>
<dbReference type="Proteomes" id="UP000887574">
    <property type="component" value="Unplaced"/>
</dbReference>
<organism evidence="1 2">
    <name type="scientific">Ditylenchus dipsaci</name>
    <dbReference type="NCBI Taxonomy" id="166011"/>
    <lineage>
        <taxon>Eukaryota</taxon>
        <taxon>Metazoa</taxon>
        <taxon>Ecdysozoa</taxon>
        <taxon>Nematoda</taxon>
        <taxon>Chromadorea</taxon>
        <taxon>Rhabditida</taxon>
        <taxon>Tylenchina</taxon>
        <taxon>Tylenchomorpha</taxon>
        <taxon>Sphaerularioidea</taxon>
        <taxon>Anguinidae</taxon>
        <taxon>Anguininae</taxon>
        <taxon>Ditylenchus</taxon>
    </lineage>
</organism>
<reference evidence="2" key="1">
    <citation type="submission" date="2022-11" db="UniProtKB">
        <authorList>
            <consortium name="WormBaseParasite"/>
        </authorList>
    </citation>
    <scope>IDENTIFICATION</scope>
</reference>